<feature type="transmembrane region" description="Helical" evidence="9">
    <location>
        <begin position="28"/>
        <end position="46"/>
    </location>
</feature>
<dbReference type="SUPFAM" id="SSF118215">
    <property type="entry name" value="Proton glutamate symport protein"/>
    <property type="match status" value="1"/>
</dbReference>
<reference evidence="10 11" key="1">
    <citation type="submission" date="2018-05" db="EMBL/GenBank/DDBJ databases">
        <title>Streptomyces venezuelae.</title>
        <authorList>
            <person name="Kim W."/>
            <person name="Lee N."/>
            <person name="Cho B.-K."/>
        </authorList>
    </citation>
    <scope>NUCLEOTIDE SEQUENCE [LARGE SCALE GENOMIC DNA]</scope>
    <source>
        <strain evidence="10 11">ATCC 14584</strain>
    </source>
</reference>
<evidence type="ECO:0000256" key="4">
    <source>
        <dbReference type="ARBA" id="ARBA00022692"/>
    </source>
</evidence>
<organism evidence="10 11">
    <name type="scientific">Streptomyces venezuelae</name>
    <dbReference type="NCBI Taxonomy" id="54571"/>
    <lineage>
        <taxon>Bacteria</taxon>
        <taxon>Bacillati</taxon>
        <taxon>Actinomycetota</taxon>
        <taxon>Actinomycetes</taxon>
        <taxon>Kitasatosporales</taxon>
        <taxon>Streptomycetaceae</taxon>
        <taxon>Streptomyces</taxon>
    </lineage>
</organism>
<feature type="compositionally biased region" description="Basic and acidic residues" evidence="8">
    <location>
        <begin position="452"/>
        <end position="462"/>
    </location>
</feature>
<dbReference type="GO" id="GO:0015138">
    <property type="term" value="F:fumarate transmembrane transporter activity"/>
    <property type="evidence" value="ECO:0007669"/>
    <property type="project" value="TreeGrafter"/>
</dbReference>
<evidence type="ECO:0000256" key="9">
    <source>
        <dbReference type="SAM" id="Phobius"/>
    </source>
</evidence>
<feature type="transmembrane region" description="Helical" evidence="9">
    <location>
        <begin position="98"/>
        <end position="118"/>
    </location>
</feature>
<dbReference type="PROSITE" id="PS00714">
    <property type="entry name" value="NA_DICARBOXYL_SYMP_2"/>
    <property type="match status" value="1"/>
</dbReference>
<dbReference type="InterPro" id="IPR018107">
    <property type="entry name" value="Na-dicarboxylate_symporter_CS"/>
</dbReference>
<keyword evidence="5" id="KW-0769">Symport</keyword>
<feature type="transmembrane region" description="Helical" evidence="9">
    <location>
        <begin position="371"/>
        <end position="395"/>
    </location>
</feature>
<protein>
    <submittedName>
        <fullName evidence="10">C4-dicarboxylate transporter DctA</fullName>
    </submittedName>
</protein>
<evidence type="ECO:0000313" key="10">
    <source>
        <dbReference type="EMBL" id="QES38428.1"/>
    </source>
</evidence>
<evidence type="ECO:0000256" key="8">
    <source>
        <dbReference type="SAM" id="MobiDB-lite"/>
    </source>
</evidence>
<evidence type="ECO:0000256" key="7">
    <source>
        <dbReference type="ARBA" id="ARBA00023136"/>
    </source>
</evidence>
<sequence>MAATASTTSGTPPTAPPSEPSTPWYRQLYFWVLTAIVAGILTGWLMPSVGVALEPVGTTFVSAIKMLITPIVFLTIVAGIGGVDSLRRVGRVGLKSLLYFQAGTLAALAVGLIAVNLFQPGAGVHAHPGDLRLSGDAAQYVKDGEDQSWWHFLTDIVPSSAVGAFAEGNILQVIFFAVLFGVALKAVGPAGAPLVDGVNRLSAVVFKILHYVMLAAPVGAFGAMAYTIGKYGISTLTSLGRLIGLFYGTSLFFVVVVLGGVLALLRINIFRLLHHLREEFLIVLGTSSSESVLPRVMHKLQGLGVRRDIVGLTVPTGYSFNLDGSSIYLSLAAVYIAQATDTPLTLGQQLGLLAVMILTSKGSGGVTGAGFIALAATLSTVGTVPAAGIMLIFGIDKFMSECRALTNLAGNSVATLVVARWEGVLDTARVNRVLRSGVPEPSTEPSTESLEEPSKESLKEPSNESGMRGTSTAGKALAE</sequence>
<dbReference type="PANTHER" id="PTHR42865">
    <property type="entry name" value="PROTON/GLUTAMATE-ASPARTATE SYMPORTER"/>
    <property type="match status" value="1"/>
</dbReference>
<feature type="transmembrane region" description="Helical" evidence="9">
    <location>
        <begin position="170"/>
        <end position="187"/>
    </location>
</feature>
<comment type="subcellular location">
    <subcellularLocation>
        <location evidence="1">Cell membrane</location>
        <topology evidence="1">Multi-pass membrane protein</topology>
    </subcellularLocation>
</comment>
<dbReference type="FunFam" id="1.10.3860.10:FF:000001">
    <property type="entry name" value="C4-dicarboxylate transport protein"/>
    <property type="match status" value="1"/>
</dbReference>
<dbReference type="PANTHER" id="PTHR42865:SF1">
    <property type="entry name" value="AEROBIC C4-DICARBOXYLATE TRANSPORT PROTEIN"/>
    <property type="match status" value="1"/>
</dbReference>
<keyword evidence="3" id="KW-1003">Cell membrane</keyword>
<feature type="transmembrane region" description="Helical" evidence="9">
    <location>
        <begin position="66"/>
        <end position="86"/>
    </location>
</feature>
<feature type="region of interest" description="Disordered" evidence="8">
    <location>
        <begin position="1"/>
        <end position="20"/>
    </location>
</feature>
<feature type="transmembrane region" description="Helical" evidence="9">
    <location>
        <begin position="208"/>
        <end position="229"/>
    </location>
</feature>
<keyword evidence="2" id="KW-0813">Transport</keyword>
<dbReference type="GO" id="GO:0015141">
    <property type="term" value="F:succinate transmembrane transporter activity"/>
    <property type="evidence" value="ECO:0007669"/>
    <property type="project" value="TreeGrafter"/>
</dbReference>
<dbReference type="InterPro" id="IPR001991">
    <property type="entry name" value="Na-dicarboxylate_symporter"/>
</dbReference>
<dbReference type="OrthoDB" id="9766690at2"/>
<feature type="compositionally biased region" description="Low complexity" evidence="8">
    <location>
        <begin position="439"/>
        <end position="448"/>
    </location>
</feature>
<evidence type="ECO:0000256" key="5">
    <source>
        <dbReference type="ARBA" id="ARBA00022847"/>
    </source>
</evidence>
<proteinExistence type="predicted"/>
<dbReference type="GO" id="GO:0015366">
    <property type="term" value="F:malate:proton symporter activity"/>
    <property type="evidence" value="ECO:0007669"/>
    <property type="project" value="TreeGrafter"/>
</dbReference>
<keyword evidence="4 9" id="KW-0812">Transmembrane</keyword>
<dbReference type="Proteomes" id="UP000322927">
    <property type="component" value="Chromosome"/>
</dbReference>
<dbReference type="PRINTS" id="PR00173">
    <property type="entry name" value="EDTRNSPORT"/>
</dbReference>
<dbReference type="GO" id="GO:0070778">
    <property type="term" value="P:L-aspartate transmembrane transport"/>
    <property type="evidence" value="ECO:0007669"/>
    <property type="project" value="TreeGrafter"/>
</dbReference>
<dbReference type="Pfam" id="PF00375">
    <property type="entry name" value="SDF"/>
    <property type="match status" value="1"/>
</dbReference>
<dbReference type="InterPro" id="IPR036458">
    <property type="entry name" value="Na:dicarbo_symporter_sf"/>
</dbReference>
<evidence type="ECO:0000256" key="3">
    <source>
        <dbReference type="ARBA" id="ARBA00022475"/>
    </source>
</evidence>
<gene>
    <name evidence="10" type="ORF">DEJ48_37875</name>
</gene>
<dbReference type="EMBL" id="CP029192">
    <property type="protein sequence ID" value="QES38428.1"/>
    <property type="molecule type" value="Genomic_DNA"/>
</dbReference>
<keyword evidence="6 9" id="KW-1133">Transmembrane helix</keyword>
<evidence type="ECO:0000256" key="2">
    <source>
        <dbReference type="ARBA" id="ARBA00022448"/>
    </source>
</evidence>
<feature type="region of interest" description="Disordered" evidence="8">
    <location>
        <begin position="436"/>
        <end position="479"/>
    </location>
</feature>
<dbReference type="NCBIfam" id="NF002461">
    <property type="entry name" value="PRK01663.1"/>
    <property type="match status" value="1"/>
</dbReference>
<accession>A0A5P2C919</accession>
<dbReference type="RefSeq" id="WP_150220616.1">
    <property type="nucleotide sequence ID" value="NZ_CP029192.1"/>
</dbReference>
<feature type="compositionally biased region" description="Low complexity" evidence="8">
    <location>
        <begin position="1"/>
        <end position="12"/>
    </location>
</feature>
<evidence type="ECO:0000313" key="11">
    <source>
        <dbReference type="Proteomes" id="UP000322927"/>
    </source>
</evidence>
<evidence type="ECO:0000256" key="1">
    <source>
        <dbReference type="ARBA" id="ARBA00004651"/>
    </source>
</evidence>
<name>A0A5P2C919_STRVZ</name>
<evidence type="ECO:0000256" key="6">
    <source>
        <dbReference type="ARBA" id="ARBA00022989"/>
    </source>
</evidence>
<dbReference type="GO" id="GO:0005886">
    <property type="term" value="C:plasma membrane"/>
    <property type="evidence" value="ECO:0007669"/>
    <property type="project" value="UniProtKB-SubCell"/>
</dbReference>
<keyword evidence="7 9" id="KW-0472">Membrane</keyword>
<dbReference type="Gene3D" id="1.10.3860.10">
    <property type="entry name" value="Sodium:dicarboxylate symporter"/>
    <property type="match status" value="1"/>
</dbReference>
<dbReference type="AlphaFoldDB" id="A0A5P2C919"/>
<feature type="transmembrane region" description="Helical" evidence="9">
    <location>
        <begin position="241"/>
        <end position="265"/>
    </location>
</feature>